<reference evidence="1 2" key="1">
    <citation type="submission" date="2020-06" db="EMBL/GenBank/DDBJ databases">
        <title>NJ-3-1, isolated from saline soil.</title>
        <authorList>
            <person name="Cui H.L."/>
            <person name="Shi X."/>
        </authorList>
    </citation>
    <scope>NUCLEOTIDE SEQUENCE [LARGE SCALE GENOMIC DNA]</scope>
    <source>
        <strain evidence="1 2">NJ-3-1</strain>
    </source>
</reference>
<keyword evidence="2" id="KW-1185">Reference proteome</keyword>
<name>A0A7D5LAD8_9EURY</name>
<protein>
    <submittedName>
        <fullName evidence="1">Uncharacterized protein</fullName>
    </submittedName>
</protein>
<evidence type="ECO:0000313" key="2">
    <source>
        <dbReference type="Proteomes" id="UP000509626"/>
    </source>
</evidence>
<sequence>MNNEVAPVVGDTYTLNPPKTCRFCGEAMPTKTTNYENDRVDLDKTLVHFRKNPACQRRLIQGETE</sequence>
<dbReference type="Proteomes" id="UP000509626">
    <property type="component" value="Chromosome"/>
</dbReference>
<evidence type="ECO:0000313" key="1">
    <source>
        <dbReference type="EMBL" id="QLG61992.1"/>
    </source>
</evidence>
<proteinExistence type="predicted"/>
<gene>
    <name evidence="1" type="ORF">HUG12_09765</name>
</gene>
<dbReference type="KEGG" id="halu:HUG12_09765"/>
<accession>A0A7D5LAD8</accession>
<dbReference type="EMBL" id="CP058579">
    <property type="protein sequence ID" value="QLG61992.1"/>
    <property type="molecule type" value="Genomic_DNA"/>
</dbReference>
<dbReference type="AlphaFoldDB" id="A0A7D5LAD8"/>
<organism evidence="1 2">
    <name type="scientific">Halorarum salinum</name>
    <dbReference type="NCBI Taxonomy" id="2743089"/>
    <lineage>
        <taxon>Archaea</taxon>
        <taxon>Methanobacteriati</taxon>
        <taxon>Methanobacteriota</taxon>
        <taxon>Stenosarchaea group</taxon>
        <taxon>Halobacteria</taxon>
        <taxon>Halobacteriales</taxon>
        <taxon>Haloferacaceae</taxon>
        <taxon>Halorarum</taxon>
    </lineage>
</organism>